<comment type="similarity">
    <text evidence="13 14">Belongs to the NAD-dependent DNA ligase family. LigA subfamily.</text>
</comment>
<dbReference type="GO" id="GO:0003677">
    <property type="term" value="F:DNA binding"/>
    <property type="evidence" value="ECO:0007669"/>
    <property type="project" value="InterPro"/>
</dbReference>
<dbReference type="PANTHER" id="PTHR23389:SF9">
    <property type="entry name" value="DNA LIGASE"/>
    <property type="match status" value="1"/>
</dbReference>
<dbReference type="SUPFAM" id="SSF47781">
    <property type="entry name" value="RuvA domain 2-like"/>
    <property type="match status" value="1"/>
</dbReference>
<dbReference type="SUPFAM" id="SSF50249">
    <property type="entry name" value="Nucleic acid-binding proteins"/>
    <property type="match status" value="1"/>
</dbReference>
<dbReference type="Pfam" id="PF00533">
    <property type="entry name" value="BRCT"/>
    <property type="match status" value="1"/>
</dbReference>
<dbReference type="SUPFAM" id="SSF56091">
    <property type="entry name" value="DNA ligase/mRNA capping enzyme, catalytic domain"/>
    <property type="match status" value="1"/>
</dbReference>
<dbReference type="InterPro" id="IPR018239">
    <property type="entry name" value="DNA_ligase_AS"/>
</dbReference>
<dbReference type="AlphaFoldDB" id="A0A0H5DP09"/>
<dbReference type="InterPro" id="IPR010994">
    <property type="entry name" value="RuvA_2-like"/>
</dbReference>
<dbReference type="HAMAP" id="MF_01588">
    <property type="entry name" value="DNA_ligase_A"/>
    <property type="match status" value="1"/>
</dbReference>
<keyword evidence="8 14" id="KW-0862">Zinc</keyword>
<name>A0A0H5DP09_9BACT</name>
<keyword evidence="10 14" id="KW-0520">NAD</keyword>
<evidence type="ECO:0000256" key="2">
    <source>
        <dbReference type="ARBA" id="ARBA00012722"/>
    </source>
</evidence>
<dbReference type="InterPro" id="IPR033136">
    <property type="entry name" value="DNA_ligase_CS"/>
</dbReference>
<dbReference type="GO" id="GO:0005829">
    <property type="term" value="C:cytosol"/>
    <property type="evidence" value="ECO:0007669"/>
    <property type="project" value="TreeGrafter"/>
</dbReference>
<feature type="binding site" evidence="14">
    <location>
        <position position="288"/>
    </location>
    <ligand>
        <name>NAD(+)</name>
        <dbReference type="ChEBI" id="CHEBI:57540"/>
    </ligand>
</feature>
<evidence type="ECO:0000256" key="13">
    <source>
        <dbReference type="ARBA" id="ARBA00060881"/>
    </source>
</evidence>
<accession>A0A0H5DP09</accession>
<dbReference type="SMART" id="SM00292">
    <property type="entry name" value="BRCT"/>
    <property type="match status" value="1"/>
</dbReference>
<dbReference type="InterPro" id="IPR041663">
    <property type="entry name" value="DisA/LigA_HHH"/>
</dbReference>
<evidence type="ECO:0000256" key="8">
    <source>
        <dbReference type="ARBA" id="ARBA00022833"/>
    </source>
</evidence>
<feature type="binding site" evidence="14">
    <location>
        <position position="138"/>
    </location>
    <ligand>
        <name>NAD(+)</name>
        <dbReference type="ChEBI" id="CHEBI:57540"/>
    </ligand>
</feature>
<organism evidence="17 18">
    <name type="scientific">Estrella lausannensis</name>
    <dbReference type="NCBI Taxonomy" id="483423"/>
    <lineage>
        <taxon>Bacteria</taxon>
        <taxon>Pseudomonadati</taxon>
        <taxon>Chlamydiota</taxon>
        <taxon>Chlamydiia</taxon>
        <taxon>Parachlamydiales</taxon>
        <taxon>Candidatus Criblamydiaceae</taxon>
        <taxon>Estrella</taxon>
    </lineage>
</organism>
<feature type="binding site" evidence="14">
    <location>
        <begin position="35"/>
        <end position="39"/>
    </location>
    <ligand>
        <name>NAD(+)</name>
        <dbReference type="ChEBI" id="CHEBI:57540"/>
    </ligand>
</feature>
<dbReference type="Gene3D" id="2.40.50.140">
    <property type="entry name" value="Nucleic acid-binding proteins"/>
    <property type="match status" value="1"/>
</dbReference>
<evidence type="ECO:0000256" key="15">
    <source>
        <dbReference type="RuleBase" id="RU000618"/>
    </source>
</evidence>
<dbReference type="GO" id="GO:0003911">
    <property type="term" value="F:DNA ligase (NAD+) activity"/>
    <property type="evidence" value="ECO:0007669"/>
    <property type="project" value="UniProtKB-UniRule"/>
</dbReference>
<evidence type="ECO:0000313" key="18">
    <source>
        <dbReference type="Proteomes" id="UP000220251"/>
    </source>
</evidence>
<dbReference type="PIRSF" id="PIRSF001604">
    <property type="entry name" value="LigA"/>
    <property type="match status" value="1"/>
</dbReference>
<keyword evidence="4 14" id="KW-0436">Ligase</keyword>
<evidence type="ECO:0000256" key="3">
    <source>
        <dbReference type="ARBA" id="ARBA00013308"/>
    </source>
</evidence>
<feature type="binding site" evidence="14">
    <location>
        <position position="430"/>
    </location>
    <ligand>
        <name>Zn(2+)</name>
        <dbReference type="ChEBI" id="CHEBI:29105"/>
    </ligand>
</feature>
<keyword evidence="6 14" id="KW-0479">Metal-binding</keyword>
<feature type="domain" description="BRCT" evidence="16">
    <location>
        <begin position="588"/>
        <end position="664"/>
    </location>
</feature>
<dbReference type="InterPro" id="IPR013839">
    <property type="entry name" value="DNAligase_adenylation"/>
</dbReference>
<dbReference type="PROSITE" id="PS50172">
    <property type="entry name" value="BRCT"/>
    <property type="match status" value="1"/>
</dbReference>
<evidence type="ECO:0000259" key="16">
    <source>
        <dbReference type="PROSITE" id="PS50172"/>
    </source>
</evidence>
<evidence type="ECO:0000256" key="12">
    <source>
        <dbReference type="ARBA" id="ARBA00034005"/>
    </source>
</evidence>
<dbReference type="InterPro" id="IPR001357">
    <property type="entry name" value="BRCT_dom"/>
</dbReference>
<dbReference type="InterPro" id="IPR036420">
    <property type="entry name" value="BRCT_dom_sf"/>
</dbReference>
<dbReference type="NCBIfam" id="NF005932">
    <property type="entry name" value="PRK07956.1"/>
    <property type="match status" value="1"/>
</dbReference>
<dbReference type="Gene3D" id="1.10.150.20">
    <property type="entry name" value="5' to 3' exonuclease, C-terminal subdomain"/>
    <property type="match status" value="2"/>
</dbReference>
<dbReference type="SMART" id="SM00532">
    <property type="entry name" value="LIGANc"/>
    <property type="match status" value="1"/>
</dbReference>
<proteinExistence type="inferred from homology"/>
<dbReference type="PROSITE" id="PS01055">
    <property type="entry name" value="DNA_LIGASE_N1"/>
    <property type="match status" value="1"/>
</dbReference>
<feature type="binding site" evidence="14">
    <location>
        <begin position="84"/>
        <end position="85"/>
    </location>
    <ligand>
        <name>NAD(+)</name>
        <dbReference type="ChEBI" id="CHEBI:57540"/>
    </ligand>
</feature>
<dbReference type="InterPro" id="IPR012340">
    <property type="entry name" value="NA-bd_OB-fold"/>
</dbReference>
<protein>
    <recommendedName>
        <fullName evidence="3 14">DNA ligase</fullName>
        <ecNumber evidence="2 14">6.5.1.2</ecNumber>
    </recommendedName>
    <alternativeName>
        <fullName evidence="14">Polydeoxyribonucleotide synthase [NAD(+)]</fullName>
    </alternativeName>
</protein>
<evidence type="ECO:0000313" key="17">
    <source>
        <dbReference type="EMBL" id="CRX38201.1"/>
    </source>
</evidence>
<comment type="catalytic activity">
    <reaction evidence="12 14 15">
        <text>NAD(+) + (deoxyribonucleotide)n-3'-hydroxyl + 5'-phospho-(deoxyribonucleotide)m = (deoxyribonucleotide)n+m + AMP + beta-nicotinamide D-nucleotide.</text>
        <dbReference type="EC" id="6.5.1.2"/>
    </reaction>
</comment>
<dbReference type="SMART" id="SM00278">
    <property type="entry name" value="HhH1"/>
    <property type="match status" value="3"/>
</dbReference>
<feature type="binding site" evidence="14">
    <location>
        <position position="424"/>
    </location>
    <ligand>
        <name>Zn(2+)</name>
        <dbReference type="ChEBI" id="CHEBI:29105"/>
    </ligand>
</feature>
<keyword evidence="18" id="KW-1185">Reference proteome</keyword>
<keyword evidence="11 14" id="KW-0234">DNA repair</keyword>
<dbReference type="PANTHER" id="PTHR23389">
    <property type="entry name" value="CHROMOSOME TRANSMISSION FIDELITY FACTOR 18"/>
    <property type="match status" value="1"/>
</dbReference>
<feature type="binding site" evidence="14">
    <location>
        <position position="172"/>
    </location>
    <ligand>
        <name>NAD(+)</name>
        <dbReference type="ChEBI" id="CHEBI:57540"/>
    </ligand>
</feature>
<keyword evidence="14" id="KW-0464">Manganese</keyword>
<dbReference type="InterPro" id="IPR003583">
    <property type="entry name" value="Hlx-hairpin-Hlx_DNA-bd_motif"/>
</dbReference>
<comment type="function">
    <text evidence="1 14">DNA ligase that catalyzes the formation of phosphodiester linkages between 5'-phosphoryl and 3'-hydroxyl groups in double-stranded DNA using NAD as a coenzyme and as the energy source for the reaction. It is essential for DNA replication and repair of damaged DNA.</text>
</comment>
<dbReference type="FunFam" id="2.40.50.140:FF:000012">
    <property type="entry name" value="DNA ligase"/>
    <property type="match status" value="1"/>
</dbReference>
<dbReference type="GO" id="GO:0006281">
    <property type="term" value="P:DNA repair"/>
    <property type="evidence" value="ECO:0007669"/>
    <property type="project" value="UniProtKB-KW"/>
</dbReference>
<keyword evidence="7 14" id="KW-0227">DNA damage</keyword>
<dbReference type="EMBL" id="CWGJ01000011">
    <property type="protein sequence ID" value="CRX38201.1"/>
    <property type="molecule type" value="Genomic_DNA"/>
</dbReference>
<dbReference type="SUPFAM" id="SSF52113">
    <property type="entry name" value="BRCT domain"/>
    <property type="match status" value="1"/>
</dbReference>
<dbReference type="Pfam" id="PF12826">
    <property type="entry name" value="HHH_2"/>
    <property type="match status" value="1"/>
</dbReference>
<reference evidence="18" key="1">
    <citation type="submission" date="2015-06" db="EMBL/GenBank/DDBJ databases">
        <authorList>
            <person name="Bertelli C."/>
        </authorList>
    </citation>
    <scope>NUCLEOTIDE SEQUENCE [LARGE SCALE GENOMIC DNA]</scope>
    <source>
        <strain evidence="18">CRIB-30</strain>
    </source>
</reference>
<dbReference type="CDD" id="cd17748">
    <property type="entry name" value="BRCT_DNA_ligase_like"/>
    <property type="match status" value="1"/>
</dbReference>
<dbReference type="Gene3D" id="6.20.10.30">
    <property type="match status" value="1"/>
</dbReference>
<evidence type="ECO:0000256" key="9">
    <source>
        <dbReference type="ARBA" id="ARBA00022842"/>
    </source>
</evidence>
<dbReference type="InterPro" id="IPR004150">
    <property type="entry name" value="NAD_DNA_ligase_OB"/>
</dbReference>
<feature type="binding site" evidence="14">
    <location>
        <position position="115"/>
    </location>
    <ligand>
        <name>NAD(+)</name>
        <dbReference type="ChEBI" id="CHEBI:57540"/>
    </ligand>
</feature>
<dbReference type="InterPro" id="IPR001679">
    <property type="entry name" value="DNA_ligase"/>
</dbReference>
<sequence>MPTESVTHQEYVDLCKKIWRLNHLYFVEHKPEISDEEFDFLLDKLEQIEKHHPDWVTPDSPTQKVMESVLGQFKEVKHITPMLSLANTYTKEEVEDFLKRVRKLTGHEKNRYSLELKMDGIAVSIHYHNGKLKRGLTRGDGKTGEDITENIRTIRSLPHELKDNSTIEVRGEIYMPHKAFEKLNAHRKEIGEDLFANPRNAAGGSLKLLDSSEVAKRELDIVCYGIAEETLGELKSQGEVLKTLKHLGLPVVSMHGTAESAEDIFTFIDEVEEKRAHLPFAIDGVVVKLDSLGDQKKLGATGKTPRYAIAYKYKAEEAETVLLGITVQVGRTGILTPVAELEPVFLAGSKISRATLHNADEVLRKDIRVGDRVVIEKGGDVIPKVVRAIAESRKEGSQPWHMPSTCPCCASEVEKVPDLVAFRCPNISGCPAQKLQRLLHFVSKGAMDIENIGEKVAEQLMLKGMVDKPSDLYRLTYDDLEKLEGFKDKSIKNLLGAIEKSKETTLDRFIFALGIKYIGQQTAHTLAKRVGSLAQLQWMSHEELTAIEGIGDKVASSIQAFFNSKEHQQEVERLLQSVHPKTIEVAAFKGHPFEGKTFVLTGSLQNYTRDGAGGLIKERGGLIGSSVGKKTDFVLAGADPGSKIDKAKSLNIPVLTEDEFIKML</sequence>
<dbReference type="Gene3D" id="3.30.470.30">
    <property type="entry name" value="DNA ligase/mRNA capping enzyme"/>
    <property type="match status" value="1"/>
</dbReference>
<feature type="active site" description="N6-AMP-lysine intermediate" evidence="14">
    <location>
        <position position="117"/>
    </location>
</feature>
<dbReference type="Gene3D" id="3.40.50.10190">
    <property type="entry name" value="BRCT domain"/>
    <property type="match status" value="1"/>
</dbReference>
<evidence type="ECO:0000256" key="7">
    <source>
        <dbReference type="ARBA" id="ARBA00022763"/>
    </source>
</evidence>
<keyword evidence="9 14" id="KW-0460">Magnesium</keyword>
<gene>
    <name evidence="14 17" type="primary">ligA</name>
    <name evidence="17" type="ORF">ELAC_0852</name>
</gene>
<evidence type="ECO:0000256" key="1">
    <source>
        <dbReference type="ARBA" id="ARBA00004067"/>
    </source>
</evidence>
<dbReference type="OrthoDB" id="9759736at2"/>
<dbReference type="GO" id="GO:0006260">
    <property type="term" value="P:DNA replication"/>
    <property type="evidence" value="ECO:0007669"/>
    <property type="project" value="UniProtKB-KW"/>
</dbReference>
<evidence type="ECO:0000256" key="14">
    <source>
        <dbReference type="HAMAP-Rule" id="MF_01588"/>
    </source>
</evidence>
<dbReference type="RefSeq" id="WP_098038050.1">
    <property type="nucleotide sequence ID" value="NZ_CWGJ01000011.1"/>
</dbReference>
<dbReference type="PROSITE" id="PS01056">
    <property type="entry name" value="DNA_LIGASE_N2"/>
    <property type="match status" value="1"/>
</dbReference>
<dbReference type="GO" id="GO:0046872">
    <property type="term" value="F:metal ion binding"/>
    <property type="evidence" value="ECO:0007669"/>
    <property type="project" value="UniProtKB-KW"/>
</dbReference>
<dbReference type="Gene3D" id="1.10.287.610">
    <property type="entry name" value="Helix hairpin bin"/>
    <property type="match status" value="1"/>
</dbReference>
<comment type="cofactor">
    <cofactor evidence="14">
        <name>Mg(2+)</name>
        <dbReference type="ChEBI" id="CHEBI:18420"/>
    </cofactor>
    <cofactor evidence="14">
        <name>Mn(2+)</name>
        <dbReference type="ChEBI" id="CHEBI:29035"/>
    </cofactor>
</comment>
<evidence type="ECO:0000256" key="6">
    <source>
        <dbReference type="ARBA" id="ARBA00022723"/>
    </source>
</evidence>
<evidence type="ECO:0000256" key="5">
    <source>
        <dbReference type="ARBA" id="ARBA00022705"/>
    </source>
</evidence>
<feature type="binding site" evidence="14">
    <location>
        <position position="409"/>
    </location>
    <ligand>
        <name>Zn(2+)</name>
        <dbReference type="ChEBI" id="CHEBI:29105"/>
    </ligand>
</feature>
<dbReference type="InterPro" id="IPR013840">
    <property type="entry name" value="DNAligase_N"/>
</dbReference>
<dbReference type="EC" id="6.5.1.2" evidence="2 14"/>
<feature type="binding site" evidence="14">
    <location>
        <position position="312"/>
    </location>
    <ligand>
        <name>NAD(+)</name>
        <dbReference type="ChEBI" id="CHEBI:57540"/>
    </ligand>
</feature>
<feature type="binding site" evidence="14">
    <location>
        <position position="406"/>
    </location>
    <ligand>
        <name>Zn(2+)</name>
        <dbReference type="ChEBI" id="CHEBI:29105"/>
    </ligand>
</feature>
<dbReference type="FunFam" id="3.30.470.30:FF:000001">
    <property type="entry name" value="DNA ligase"/>
    <property type="match status" value="1"/>
</dbReference>
<dbReference type="Proteomes" id="UP000220251">
    <property type="component" value="Unassembled WGS sequence"/>
</dbReference>
<evidence type="ECO:0000256" key="11">
    <source>
        <dbReference type="ARBA" id="ARBA00023204"/>
    </source>
</evidence>
<dbReference type="Pfam" id="PF03120">
    <property type="entry name" value="OB_DNA_ligase"/>
    <property type="match status" value="1"/>
</dbReference>
<dbReference type="NCBIfam" id="TIGR00575">
    <property type="entry name" value="dnlj"/>
    <property type="match status" value="1"/>
</dbReference>
<dbReference type="FunFam" id="1.10.150.20:FF:000007">
    <property type="entry name" value="DNA ligase"/>
    <property type="match status" value="1"/>
</dbReference>
<keyword evidence="5 14" id="KW-0235">DNA replication</keyword>
<dbReference type="Pfam" id="PF01653">
    <property type="entry name" value="DNA_ligase_aden"/>
    <property type="match status" value="1"/>
</dbReference>
<dbReference type="CDD" id="cd00114">
    <property type="entry name" value="LIGANc"/>
    <property type="match status" value="1"/>
</dbReference>
<evidence type="ECO:0000256" key="4">
    <source>
        <dbReference type="ARBA" id="ARBA00022598"/>
    </source>
</evidence>
<evidence type="ECO:0000256" key="10">
    <source>
        <dbReference type="ARBA" id="ARBA00023027"/>
    </source>
</evidence>